<reference evidence="2" key="1">
    <citation type="submission" date="2021-09" db="EMBL/GenBank/DDBJ databases">
        <authorList>
            <consortium name="AG Swart"/>
            <person name="Singh M."/>
            <person name="Singh A."/>
            <person name="Seah K."/>
            <person name="Emmerich C."/>
        </authorList>
    </citation>
    <scope>NUCLEOTIDE SEQUENCE</scope>
    <source>
        <strain evidence="2">ATCC30299</strain>
    </source>
</reference>
<organism evidence="2 3">
    <name type="scientific">Blepharisma stoltei</name>
    <dbReference type="NCBI Taxonomy" id="1481888"/>
    <lineage>
        <taxon>Eukaryota</taxon>
        <taxon>Sar</taxon>
        <taxon>Alveolata</taxon>
        <taxon>Ciliophora</taxon>
        <taxon>Postciliodesmatophora</taxon>
        <taxon>Heterotrichea</taxon>
        <taxon>Heterotrichida</taxon>
        <taxon>Blepharismidae</taxon>
        <taxon>Blepharisma</taxon>
    </lineage>
</organism>
<name>A0AAU9K835_9CILI</name>
<proteinExistence type="predicted"/>
<keyword evidence="3" id="KW-1185">Reference proteome</keyword>
<evidence type="ECO:0000256" key="1">
    <source>
        <dbReference type="SAM" id="Phobius"/>
    </source>
</evidence>
<dbReference type="Proteomes" id="UP001162131">
    <property type="component" value="Unassembled WGS sequence"/>
</dbReference>
<protein>
    <submittedName>
        <fullName evidence="2">Uncharacterized protein</fullName>
    </submittedName>
</protein>
<comment type="caution">
    <text evidence="2">The sequence shown here is derived from an EMBL/GenBank/DDBJ whole genome shotgun (WGS) entry which is preliminary data.</text>
</comment>
<keyword evidence="1" id="KW-0812">Transmembrane</keyword>
<keyword evidence="1" id="KW-0472">Membrane</keyword>
<feature type="transmembrane region" description="Helical" evidence="1">
    <location>
        <begin position="12"/>
        <end position="31"/>
    </location>
</feature>
<accession>A0AAU9K835</accession>
<dbReference type="AlphaFoldDB" id="A0AAU9K835"/>
<keyword evidence="1" id="KW-1133">Transmembrane helix</keyword>
<sequence length="83" mass="9719">MISAKTVFNSSYPMILIKAVLASFISIRKYWRRTVLKKSLLTEFLFKILDLKSKLFRFVFKCSDKKTKSFNIIKSNMCSSPLQ</sequence>
<evidence type="ECO:0000313" key="3">
    <source>
        <dbReference type="Proteomes" id="UP001162131"/>
    </source>
</evidence>
<evidence type="ECO:0000313" key="2">
    <source>
        <dbReference type="EMBL" id="CAG9335725.1"/>
    </source>
</evidence>
<gene>
    <name evidence="2" type="ORF">BSTOLATCC_MIC64188</name>
</gene>
<dbReference type="EMBL" id="CAJZBQ010000062">
    <property type="protein sequence ID" value="CAG9335725.1"/>
    <property type="molecule type" value="Genomic_DNA"/>
</dbReference>